<organism evidence="7 8">
    <name type="scientific">Paenibacillus brasilensis</name>
    <dbReference type="NCBI Taxonomy" id="128574"/>
    <lineage>
        <taxon>Bacteria</taxon>
        <taxon>Bacillati</taxon>
        <taxon>Bacillota</taxon>
        <taxon>Bacilli</taxon>
        <taxon>Bacillales</taxon>
        <taxon>Paenibacillaceae</taxon>
        <taxon>Paenibacillus</taxon>
    </lineage>
</organism>
<evidence type="ECO:0000256" key="2">
    <source>
        <dbReference type="ARBA" id="ARBA00011738"/>
    </source>
</evidence>
<evidence type="ECO:0000313" key="8">
    <source>
        <dbReference type="Proteomes" id="UP001242811"/>
    </source>
</evidence>
<comment type="subunit">
    <text evidence="2">Homodimer.</text>
</comment>
<keyword evidence="3" id="KW-0808">Transferase</keyword>
<evidence type="ECO:0000313" key="7">
    <source>
        <dbReference type="EMBL" id="MDQ0497035.1"/>
    </source>
</evidence>
<dbReference type="InterPro" id="IPR050087">
    <property type="entry name" value="AON_synthase_class-II"/>
</dbReference>
<dbReference type="CDD" id="cd06454">
    <property type="entry name" value="KBL_like"/>
    <property type="match status" value="1"/>
</dbReference>
<dbReference type="Gene3D" id="3.40.640.10">
    <property type="entry name" value="Type I PLP-dependent aspartate aminotransferase-like (Major domain)"/>
    <property type="match status" value="1"/>
</dbReference>
<dbReference type="Gene3D" id="3.90.1150.10">
    <property type="entry name" value="Aspartate Aminotransferase, domain 1"/>
    <property type="match status" value="1"/>
</dbReference>
<comment type="similarity">
    <text evidence="5">Belongs to the class-II pyridoxal-phosphate-dependent aminotransferase family.</text>
</comment>
<keyword evidence="4 5" id="KW-0663">Pyridoxal phosphate</keyword>
<feature type="domain" description="Aminotransferase class I/classII large" evidence="6">
    <location>
        <begin position="42"/>
        <end position="378"/>
    </location>
</feature>
<sequence>MDIFNKCMSWDEIKKLRANDTYPYFMPIQEKRGPEVIVQNQNMIMLGANDYLGLSGDARLTQGAVEAMQRYGTSTCGSRFLSGTLPLHLELETQLAEFLNRESAIVFSTGYQMNLGVISAILGRNDVAIVDRQVHASIVDGVQLASCKLLRFRHNDMNDLEAKLNAAPKGAGKLIIVDGVFSMEGDIADLKAIAALKQQYNARLLVDDAHGIGVLGPNGRGTGEHLGVESEIDLITGTFSKSFGSLGGFVAGDTDIIDYIQHWGRSMIFSTSMTPASAAASLKALEIIRLEPELRSTLKEHTQNMLTGLQKLGFDTGHSETPIIPIHVRGELKTFLFWNKLMKAGIYTNPVISPAVQEGCEIIRTSLMATHTPEQLDLTLHIFEQIGRELELIGG</sequence>
<reference evidence="7 8" key="1">
    <citation type="submission" date="2023-07" db="EMBL/GenBank/DDBJ databases">
        <title>Genomic Encyclopedia of Type Strains, Phase IV (KMG-IV): sequencing the most valuable type-strain genomes for metagenomic binning, comparative biology and taxonomic classification.</title>
        <authorList>
            <person name="Goeker M."/>
        </authorList>
    </citation>
    <scope>NUCLEOTIDE SEQUENCE [LARGE SCALE GENOMIC DNA]</scope>
    <source>
        <strain evidence="7 8">DSM 14914</strain>
    </source>
</reference>
<evidence type="ECO:0000256" key="3">
    <source>
        <dbReference type="ARBA" id="ARBA00022679"/>
    </source>
</evidence>
<comment type="cofactor">
    <cofactor evidence="1 5">
        <name>pyridoxal 5'-phosphate</name>
        <dbReference type="ChEBI" id="CHEBI:597326"/>
    </cofactor>
</comment>
<dbReference type="Pfam" id="PF00155">
    <property type="entry name" value="Aminotran_1_2"/>
    <property type="match status" value="1"/>
</dbReference>
<evidence type="ECO:0000256" key="4">
    <source>
        <dbReference type="ARBA" id="ARBA00022898"/>
    </source>
</evidence>
<evidence type="ECO:0000259" key="6">
    <source>
        <dbReference type="Pfam" id="PF00155"/>
    </source>
</evidence>
<dbReference type="InterPro" id="IPR015422">
    <property type="entry name" value="PyrdxlP-dep_Trfase_small"/>
</dbReference>
<dbReference type="PROSITE" id="PS00599">
    <property type="entry name" value="AA_TRANSFER_CLASS_2"/>
    <property type="match status" value="1"/>
</dbReference>
<dbReference type="Proteomes" id="UP001242811">
    <property type="component" value="Unassembled WGS sequence"/>
</dbReference>
<evidence type="ECO:0000256" key="5">
    <source>
        <dbReference type="RuleBase" id="RU003693"/>
    </source>
</evidence>
<dbReference type="InterPro" id="IPR004839">
    <property type="entry name" value="Aminotransferase_I/II_large"/>
</dbReference>
<dbReference type="SUPFAM" id="SSF53383">
    <property type="entry name" value="PLP-dependent transferases"/>
    <property type="match status" value="1"/>
</dbReference>
<dbReference type="PANTHER" id="PTHR13693">
    <property type="entry name" value="CLASS II AMINOTRANSFERASE/8-AMINO-7-OXONONANOATE SYNTHASE"/>
    <property type="match status" value="1"/>
</dbReference>
<dbReference type="PANTHER" id="PTHR13693:SF3">
    <property type="entry name" value="LD36009P"/>
    <property type="match status" value="1"/>
</dbReference>
<gene>
    <name evidence="7" type="ORF">QOZ95_005235</name>
</gene>
<proteinExistence type="inferred from homology"/>
<dbReference type="EMBL" id="JAUSWA010000050">
    <property type="protein sequence ID" value="MDQ0497035.1"/>
    <property type="molecule type" value="Genomic_DNA"/>
</dbReference>
<dbReference type="RefSeq" id="WP_244315691.1">
    <property type="nucleotide sequence ID" value="NZ_CP045298.1"/>
</dbReference>
<dbReference type="InterPro" id="IPR001917">
    <property type="entry name" value="Aminotrans_II_pyridoxalP_BS"/>
</dbReference>
<protein>
    <submittedName>
        <fullName evidence="7">8-amino-7-oxononanoate synthase</fullName>
    </submittedName>
</protein>
<dbReference type="InterPro" id="IPR015424">
    <property type="entry name" value="PyrdxlP-dep_Trfase"/>
</dbReference>
<name>A0ABU0L6W7_9BACL</name>
<evidence type="ECO:0000256" key="1">
    <source>
        <dbReference type="ARBA" id="ARBA00001933"/>
    </source>
</evidence>
<comment type="caution">
    <text evidence="7">The sequence shown here is derived from an EMBL/GenBank/DDBJ whole genome shotgun (WGS) entry which is preliminary data.</text>
</comment>
<dbReference type="InterPro" id="IPR015421">
    <property type="entry name" value="PyrdxlP-dep_Trfase_major"/>
</dbReference>
<accession>A0ABU0L6W7</accession>
<keyword evidence="8" id="KW-1185">Reference proteome</keyword>